<dbReference type="EMBL" id="BIFH01000022">
    <property type="protein sequence ID" value="GCD96929.1"/>
    <property type="molecule type" value="Genomic_DNA"/>
</dbReference>
<feature type="domain" description="ParB-like N-terminal" evidence="4">
    <location>
        <begin position="28"/>
        <end position="135"/>
    </location>
</feature>
<evidence type="ECO:0000256" key="3">
    <source>
        <dbReference type="SAM" id="MobiDB-lite"/>
    </source>
</evidence>
<dbReference type="Pfam" id="PF17762">
    <property type="entry name" value="HTH_ParB"/>
    <property type="match status" value="1"/>
</dbReference>
<dbReference type="SMART" id="SM00470">
    <property type="entry name" value="ParB"/>
    <property type="match status" value="1"/>
</dbReference>
<reference evidence="5 6" key="1">
    <citation type="submission" date="2018-12" db="EMBL/GenBank/DDBJ databases">
        <title>Draft genome sequence of Embleya hyalina NBRC 13850T.</title>
        <authorList>
            <person name="Komaki H."/>
            <person name="Hosoyama A."/>
            <person name="Kimura A."/>
            <person name="Ichikawa N."/>
            <person name="Tamura T."/>
        </authorList>
    </citation>
    <scope>NUCLEOTIDE SEQUENCE [LARGE SCALE GENOMIC DNA]</scope>
    <source>
        <strain evidence="5 6">NBRC 13850</strain>
    </source>
</reference>
<protein>
    <submittedName>
        <fullName evidence="5">Plasmid partitioning protein</fullName>
    </submittedName>
</protein>
<feature type="compositionally biased region" description="Polar residues" evidence="3">
    <location>
        <begin position="287"/>
        <end position="302"/>
    </location>
</feature>
<organism evidence="5 6">
    <name type="scientific">Embleya hyalina</name>
    <dbReference type="NCBI Taxonomy" id="516124"/>
    <lineage>
        <taxon>Bacteria</taxon>
        <taxon>Bacillati</taxon>
        <taxon>Actinomycetota</taxon>
        <taxon>Actinomycetes</taxon>
        <taxon>Kitasatosporales</taxon>
        <taxon>Streptomycetaceae</taxon>
        <taxon>Embleya</taxon>
    </lineage>
</organism>
<evidence type="ECO:0000313" key="5">
    <source>
        <dbReference type="EMBL" id="GCD96929.1"/>
    </source>
</evidence>
<dbReference type="Proteomes" id="UP000286931">
    <property type="component" value="Unassembled WGS sequence"/>
</dbReference>
<dbReference type="InterPro" id="IPR036086">
    <property type="entry name" value="ParB/Sulfiredoxin_sf"/>
</dbReference>
<dbReference type="Gene3D" id="3.90.1530.10">
    <property type="entry name" value="Conserved hypothetical protein from pyrococcus furiosus pfu- 392566-001, ParB domain"/>
    <property type="match status" value="1"/>
</dbReference>
<dbReference type="GO" id="GO:0005694">
    <property type="term" value="C:chromosome"/>
    <property type="evidence" value="ECO:0007669"/>
    <property type="project" value="TreeGrafter"/>
</dbReference>
<evidence type="ECO:0000256" key="2">
    <source>
        <dbReference type="ARBA" id="ARBA00022829"/>
    </source>
</evidence>
<dbReference type="GO" id="GO:0045881">
    <property type="term" value="P:positive regulation of sporulation resulting in formation of a cellular spore"/>
    <property type="evidence" value="ECO:0007669"/>
    <property type="project" value="TreeGrafter"/>
</dbReference>
<feature type="region of interest" description="Disordered" evidence="3">
    <location>
        <begin position="228"/>
        <end position="318"/>
    </location>
</feature>
<dbReference type="InterPro" id="IPR004437">
    <property type="entry name" value="ParB/RepB/Spo0J"/>
</dbReference>
<dbReference type="GO" id="GO:0007059">
    <property type="term" value="P:chromosome segregation"/>
    <property type="evidence" value="ECO:0007669"/>
    <property type="project" value="UniProtKB-KW"/>
</dbReference>
<gene>
    <name evidence="5" type="primary">parB1_1</name>
    <name evidence="5" type="ORF">EHYA_04616</name>
</gene>
<dbReference type="SUPFAM" id="SSF110849">
    <property type="entry name" value="ParB/Sulfiredoxin"/>
    <property type="match status" value="1"/>
</dbReference>
<dbReference type="Pfam" id="PF02195">
    <property type="entry name" value="ParB_N"/>
    <property type="match status" value="1"/>
</dbReference>
<name>A0A401YQN3_9ACTN</name>
<dbReference type="GO" id="GO:0003677">
    <property type="term" value="F:DNA binding"/>
    <property type="evidence" value="ECO:0007669"/>
    <property type="project" value="InterPro"/>
</dbReference>
<keyword evidence="6" id="KW-1185">Reference proteome</keyword>
<evidence type="ECO:0000313" key="6">
    <source>
        <dbReference type="Proteomes" id="UP000286931"/>
    </source>
</evidence>
<dbReference type="InterPro" id="IPR003115">
    <property type="entry name" value="ParB_N"/>
</dbReference>
<evidence type="ECO:0000256" key="1">
    <source>
        <dbReference type="ARBA" id="ARBA00006295"/>
    </source>
</evidence>
<dbReference type="RefSeq" id="WP_126638954.1">
    <property type="nucleotide sequence ID" value="NZ_BIFH01000022.1"/>
</dbReference>
<evidence type="ECO:0000259" key="4">
    <source>
        <dbReference type="SMART" id="SM00470"/>
    </source>
</evidence>
<feature type="compositionally biased region" description="Low complexity" evidence="3">
    <location>
        <begin position="232"/>
        <end position="241"/>
    </location>
</feature>
<dbReference type="PANTHER" id="PTHR33375">
    <property type="entry name" value="CHROMOSOME-PARTITIONING PROTEIN PARB-RELATED"/>
    <property type="match status" value="1"/>
</dbReference>
<dbReference type="PANTHER" id="PTHR33375:SF1">
    <property type="entry name" value="CHROMOSOME-PARTITIONING PROTEIN PARB-RELATED"/>
    <property type="match status" value="1"/>
</dbReference>
<comment type="caution">
    <text evidence="5">The sequence shown here is derived from an EMBL/GenBank/DDBJ whole genome shotgun (WGS) entry which is preliminary data.</text>
</comment>
<dbReference type="NCBIfam" id="TIGR00180">
    <property type="entry name" value="parB_part"/>
    <property type="match status" value="1"/>
</dbReference>
<dbReference type="InterPro" id="IPR050336">
    <property type="entry name" value="Chromosome_partition/occlusion"/>
</dbReference>
<dbReference type="InterPro" id="IPR041468">
    <property type="entry name" value="HTH_ParB/Spo0J"/>
</dbReference>
<sequence length="367" mass="39848">MAGKRTSLASLAGEKVEDVPGRSTPTLVRLKLESIVPTPLNPRTNFGTPEDLAELAGSMRRRQLQPVVVVSRVLYLKLFPEHTDEVGSATYVIANGERRFRAATHGGLGVIEAVIRDEVAASRREFLDAVLSENIDRKNFDPIEEAEAVEAMVLEFGSARNVAEHRGKHEAWVSQRRSLLRLGPALRELVSSRQMPVEKARKLAKATKDYGLDEAGQLAWWALEQDRPRPAPRASAPSVAPEAPPVHDEAAAAPAAQPAPVPSIPSARPQESVPVVRDIPEAPSAPARSTESTGNGSTNLTAVKSPPAPVVDDPKERHEPQNLTAVKSDTDTLGLPWHSPTALDRLLRRHMTAEHRSQLIDLLSVDA</sequence>
<accession>A0A401YQN3</accession>
<keyword evidence="2" id="KW-0159">Chromosome partition</keyword>
<comment type="similarity">
    <text evidence="1">Belongs to the ParB family.</text>
</comment>
<dbReference type="AlphaFoldDB" id="A0A401YQN3"/>
<dbReference type="OrthoDB" id="70307at2"/>
<dbReference type="Gene3D" id="1.10.10.2830">
    <property type="match status" value="1"/>
</dbReference>
<dbReference type="SUPFAM" id="SSF109709">
    <property type="entry name" value="KorB DNA-binding domain-like"/>
    <property type="match status" value="1"/>
</dbReference>
<proteinExistence type="inferred from homology"/>